<dbReference type="Pfam" id="PF00300">
    <property type="entry name" value="His_Phos_1"/>
    <property type="match status" value="1"/>
</dbReference>
<accession>A0A1I1P3A7</accession>
<organism evidence="2 3">
    <name type="scientific">Thiohalospira halophila DSM 15071</name>
    <dbReference type="NCBI Taxonomy" id="1123397"/>
    <lineage>
        <taxon>Bacteria</taxon>
        <taxon>Pseudomonadati</taxon>
        <taxon>Pseudomonadota</taxon>
        <taxon>Gammaproteobacteria</taxon>
        <taxon>Thiohalospirales</taxon>
        <taxon>Thiohalospiraceae</taxon>
        <taxon>Thiohalospira</taxon>
    </lineage>
</organism>
<dbReference type="Proteomes" id="UP000198611">
    <property type="component" value="Unassembled WGS sequence"/>
</dbReference>
<dbReference type="OrthoDB" id="9810154at2"/>
<feature type="region of interest" description="Disordered" evidence="1">
    <location>
        <begin position="17"/>
        <end position="36"/>
    </location>
</feature>
<keyword evidence="3" id="KW-1185">Reference proteome</keyword>
<dbReference type="RefSeq" id="WP_093427220.1">
    <property type="nucleotide sequence ID" value="NZ_FOMJ01000001.1"/>
</dbReference>
<sequence>MELIVFRHGIALERDAAEEQGLSDEHRPLTEKGEQRTRAAARGLVAWAGSPELVAASPLVRAGQTAALLAAEAGDPPVVVTEALTPGRPHGDLDAWLQGQSAGRIAVVGHEPDLSHWLLSAVCARPTGALTLKKAGAALLEGRPGSSWTLTALLPPKLLRTYGEVA</sequence>
<dbReference type="STRING" id="1123397.SAMN05660831_00574"/>
<evidence type="ECO:0000256" key="1">
    <source>
        <dbReference type="SAM" id="MobiDB-lite"/>
    </source>
</evidence>
<dbReference type="InterPro" id="IPR013078">
    <property type="entry name" value="His_Pase_superF_clade-1"/>
</dbReference>
<dbReference type="AlphaFoldDB" id="A0A1I1P3A7"/>
<name>A0A1I1P3A7_9GAMM</name>
<dbReference type="CDD" id="cd07067">
    <property type="entry name" value="HP_PGM_like"/>
    <property type="match status" value="1"/>
</dbReference>
<dbReference type="InterPro" id="IPR029033">
    <property type="entry name" value="His_PPase_superfam"/>
</dbReference>
<dbReference type="Gene3D" id="3.40.50.1240">
    <property type="entry name" value="Phosphoglycerate mutase-like"/>
    <property type="match status" value="1"/>
</dbReference>
<gene>
    <name evidence="2" type="ORF">SAMN05660831_00574</name>
</gene>
<reference evidence="2 3" key="1">
    <citation type="submission" date="2016-10" db="EMBL/GenBank/DDBJ databases">
        <authorList>
            <person name="de Groot N.N."/>
        </authorList>
    </citation>
    <scope>NUCLEOTIDE SEQUENCE [LARGE SCALE GENOMIC DNA]</scope>
    <source>
        <strain evidence="2 3">HL3</strain>
    </source>
</reference>
<dbReference type="EMBL" id="FOMJ01000001">
    <property type="protein sequence ID" value="SFD04307.1"/>
    <property type="molecule type" value="Genomic_DNA"/>
</dbReference>
<protein>
    <submittedName>
        <fullName evidence="2">Phosphohistidine phosphatase, SixA</fullName>
    </submittedName>
</protein>
<evidence type="ECO:0000313" key="3">
    <source>
        <dbReference type="Proteomes" id="UP000198611"/>
    </source>
</evidence>
<evidence type="ECO:0000313" key="2">
    <source>
        <dbReference type="EMBL" id="SFD04307.1"/>
    </source>
</evidence>
<proteinExistence type="predicted"/>
<dbReference type="SUPFAM" id="SSF53254">
    <property type="entry name" value="Phosphoglycerate mutase-like"/>
    <property type="match status" value="1"/>
</dbReference>